<proteinExistence type="predicted"/>
<protein>
    <submittedName>
        <fullName evidence="1">Uncharacterized protein</fullName>
    </submittedName>
</protein>
<keyword evidence="2" id="KW-1185">Reference proteome</keyword>
<dbReference type="AlphaFoldDB" id="A0A803MRZ6"/>
<reference evidence="1" key="2">
    <citation type="submission" date="2021-03" db="UniProtKB">
        <authorList>
            <consortium name="EnsemblPlants"/>
        </authorList>
    </citation>
    <scope>IDENTIFICATION</scope>
</reference>
<organism evidence="1 2">
    <name type="scientific">Chenopodium quinoa</name>
    <name type="common">Quinoa</name>
    <dbReference type="NCBI Taxonomy" id="63459"/>
    <lineage>
        <taxon>Eukaryota</taxon>
        <taxon>Viridiplantae</taxon>
        <taxon>Streptophyta</taxon>
        <taxon>Embryophyta</taxon>
        <taxon>Tracheophyta</taxon>
        <taxon>Spermatophyta</taxon>
        <taxon>Magnoliopsida</taxon>
        <taxon>eudicotyledons</taxon>
        <taxon>Gunneridae</taxon>
        <taxon>Pentapetalae</taxon>
        <taxon>Caryophyllales</taxon>
        <taxon>Chenopodiaceae</taxon>
        <taxon>Chenopodioideae</taxon>
        <taxon>Atripliceae</taxon>
        <taxon>Chenopodium</taxon>
    </lineage>
</organism>
<dbReference type="EnsemblPlants" id="AUR62034047-RA">
    <property type="protein sequence ID" value="AUR62034047-RA:cds"/>
    <property type="gene ID" value="AUR62034047"/>
</dbReference>
<name>A0A803MRZ6_CHEQI</name>
<sequence>MYKKQQGKGESGVKGKWNKQKKQEGLLLLKLVPSSSKNNKAGYDIEDEIDVNFASMITCYTISTAENEWIIDSGATHHMICDAKLLNTCMPVTGKAKINLPIDLENNHEFEQVVEAEHGHGEIQLTQEQPHIQIDLRKSTTTRKAPSWTTNYDMGQKKKLMLHVSATVGYCILLRTSPVSRKSKKQHVTVRSSAEAEYRAMALATCEVTWLKQLFKDLGMKKIGAAILKVDNKTALSIATNPIQQE</sequence>
<accession>A0A803MRZ6</accession>
<dbReference type="Gramene" id="AUR62034047-RA">
    <property type="protein sequence ID" value="AUR62034047-RA:cds"/>
    <property type="gene ID" value="AUR62034047"/>
</dbReference>
<dbReference type="CDD" id="cd09272">
    <property type="entry name" value="RNase_HI_RT_Ty1"/>
    <property type="match status" value="1"/>
</dbReference>
<dbReference type="PANTHER" id="PTHR11439">
    <property type="entry name" value="GAG-POL-RELATED RETROTRANSPOSON"/>
    <property type="match status" value="1"/>
</dbReference>
<dbReference type="OMA" id="ATHHMIC"/>
<dbReference type="Proteomes" id="UP000596660">
    <property type="component" value="Unplaced"/>
</dbReference>
<evidence type="ECO:0000313" key="2">
    <source>
        <dbReference type="Proteomes" id="UP000596660"/>
    </source>
</evidence>
<reference evidence="1" key="1">
    <citation type="journal article" date="2017" name="Nature">
        <title>The genome of Chenopodium quinoa.</title>
        <authorList>
            <person name="Jarvis D.E."/>
            <person name="Ho Y.S."/>
            <person name="Lightfoot D.J."/>
            <person name="Schmoeckel S.M."/>
            <person name="Li B."/>
            <person name="Borm T.J.A."/>
            <person name="Ohyanagi H."/>
            <person name="Mineta K."/>
            <person name="Michell C.T."/>
            <person name="Saber N."/>
            <person name="Kharbatia N.M."/>
            <person name="Rupper R.R."/>
            <person name="Sharp A.R."/>
            <person name="Dally N."/>
            <person name="Boughton B.A."/>
            <person name="Woo Y.H."/>
            <person name="Gao G."/>
            <person name="Schijlen E.G.W.M."/>
            <person name="Guo X."/>
            <person name="Momin A.A."/>
            <person name="Negrao S."/>
            <person name="Al-Babili S."/>
            <person name="Gehring C."/>
            <person name="Roessner U."/>
            <person name="Jung C."/>
            <person name="Murphy K."/>
            <person name="Arold S.T."/>
            <person name="Gojobori T."/>
            <person name="van der Linden C.G."/>
            <person name="van Loo E.N."/>
            <person name="Jellen E.N."/>
            <person name="Maughan P.J."/>
            <person name="Tester M."/>
        </authorList>
    </citation>
    <scope>NUCLEOTIDE SEQUENCE [LARGE SCALE GENOMIC DNA]</scope>
    <source>
        <strain evidence="1">cv. PI 614886</strain>
    </source>
</reference>
<dbReference type="PANTHER" id="PTHR11439:SF498">
    <property type="entry name" value="DNAK FAMILY PROTEIN"/>
    <property type="match status" value="1"/>
</dbReference>
<evidence type="ECO:0000313" key="1">
    <source>
        <dbReference type="EnsemblPlants" id="AUR62034047-RA:cds"/>
    </source>
</evidence>